<dbReference type="InterPro" id="IPR050155">
    <property type="entry name" value="HAD-like_hydrolase_sf"/>
</dbReference>
<evidence type="ECO:0000313" key="1">
    <source>
        <dbReference type="EMBL" id="MPW26514.1"/>
    </source>
</evidence>
<accession>A0A6A7KAU2</accession>
<keyword evidence="1" id="KW-0378">Hydrolase</keyword>
<dbReference type="InterPro" id="IPR041492">
    <property type="entry name" value="HAD_2"/>
</dbReference>
<dbReference type="RefSeq" id="WP_343030024.1">
    <property type="nucleotide sequence ID" value="NZ_WHNX01000020.1"/>
</dbReference>
<dbReference type="InterPro" id="IPR023214">
    <property type="entry name" value="HAD_sf"/>
</dbReference>
<reference evidence="1 2" key="1">
    <citation type="submission" date="2019-10" db="EMBL/GenBank/DDBJ databases">
        <title>Alkalibaculum tamaniensis sp.nov., a new alkaliphilic acetogen, isolated on methoxylated aromatics from a mud volcano.</title>
        <authorList>
            <person name="Khomyakova M.A."/>
            <person name="Merkel A.Y."/>
            <person name="Bonch-Osmolovskaya E.A."/>
            <person name="Slobodkin A.I."/>
        </authorList>
    </citation>
    <scope>NUCLEOTIDE SEQUENCE [LARGE SCALE GENOMIC DNA]</scope>
    <source>
        <strain evidence="1 2">M08DMB</strain>
    </source>
</reference>
<dbReference type="SFLD" id="SFLDG01129">
    <property type="entry name" value="C1.5:_HAD__Beta-PGM__Phosphata"/>
    <property type="match status" value="1"/>
</dbReference>
<comment type="caution">
    <text evidence="1">The sequence shown here is derived from an EMBL/GenBank/DDBJ whole genome shotgun (WGS) entry which is preliminary data.</text>
</comment>
<dbReference type="SFLD" id="SFLDS00003">
    <property type="entry name" value="Haloacid_Dehalogenase"/>
    <property type="match status" value="1"/>
</dbReference>
<protein>
    <submittedName>
        <fullName evidence="1">HAD-IA family hydrolase</fullName>
    </submittedName>
</protein>
<dbReference type="InterPro" id="IPR023198">
    <property type="entry name" value="PGP-like_dom2"/>
</dbReference>
<dbReference type="Gene3D" id="3.40.50.1000">
    <property type="entry name" value="HAD superfamily/HAD-like"/>
    <property type="match status" value="1"/>
</dbReference>
<dbReference type="SFLD" id="SFLDG01135">
    <property type="entry name" value="C1.5.6:_HAD__Beta-PGM__Phospha"/>
    <property type="match status" value="1"/>
</dbReference>
<dbReference type="GO" id="GO:0008967">
    <property type="term" value="F:phosphoglycolate phosphatase activity"/>
    <property type="evidence" value="ECO:0007669"/>
    <property type="project" value="TreeGrafter"/>
</dbReference>
<dbReference type="GO" id="GO:0006281">
    <property type="term" value="P:DNA repair"/>
    <property type="evidence" value="ECO:0007669"/>
    <property type="project" value="TreeGrafter"/>
</dbReference>
<dbReference type="SUPFAM" id="SSF56784">
    <property type="entry name" value="HAD-like"/>
    <property type="match status" value="1"/>
</dbReference>
<evidence type="ECO:0000313" key="2">
    <source>
        <dbReference type="Proteomes" id="UP000440004"/>
    </source>
</evidence>
<dbReference type="InterPro" id="IPR036412">
    <property type="entry name" value="HAD-like_sf"/>
</dbReference>
<dbReference type="Pfam" id="PF13419">
    <property type="entry name" value="HAD_2"/>
    <property type="match status" value="1"/>
</dbReference>
<dbReference type="GO" id="GO:0005829">
    <property type="term" value="C:cytosol"/>
    <property type="evidence" value="ECO:0007669"/>
    <property type="project" value="TreeGrafter"/>
</dbReference>
<dbReference type="PANTHER" id="PTHR43434">
    <property type="entry name" value="PHOSPHOGLYCOLATE PHOSPHATASE"/>
    <property type="match status" value="1"/>
</dbReference>
<dbReference type="NCBIfam" id="TIGR01549">
    <property type="entry name" value="HAD-SF-IA-v1"/>
    <property type="match status" value="1"/>
</dbReference>
<proteinExistence type="predicted"/>
<dbReference type="InterPro" id="IPR006439">
    <property type="entry name" value="HAD-SF_hydro_IA"/>
</dbReference>
<gene>
    <name evidence="1" type="ORF">GC105_12005</name>
</gene>
<dbReference type="Proteomes" id="UP000440004">
    <property type="component" value="Unassembled WGS sequence"/>
</dbReference>
<dbReference type="EMBL" id="WHNX01000020">
    <property type="protein sequence ID" value="MPW26514.1"/>
    <property type="molecule type" value="Genomic_DNA"/>
</dbReference>
<dbReference type="PANTHER" id="PTHR43434:SF1">
    <property type="entry name" value="PHOSPHOGLYCOLATE PHOSPHATASE"/>
    <property type="match status" value="1"/>
</dbReference>
<dbReference type="AlphaFoldDB" id="A0A6A7KAU2"/>
<organism evidence="1 2">
    <name type="scientific">Alkalibaculum sporogenes</name>
    <dbReference type="NCBI Taxonomy" id="2655001"/>
    <lineage>
        <taxon>Bacteria</taxon>
        <taxon>Bacillati</taxon>
        <taxon>Bacillota</taxon>
        <taxon>Clostridia</taxon>
        <taxon>Eubacteriales</taxon>
        <taxon>Eubacteriaceae</taxon>
        <taxon>Alkalibaculum</taxon>
    </lineage>
</organism>
<keyword evidence="2" id="KW-1185">Reference proteome</keyword>
<dbReference type="Gene3D" id="1.10.150.240">
    <property type="entry name" value="Putative phosphatase, domain 2"/>
    <property type="match status" value="1"/>
</dbReference>
<sequence length="218" mass="24792">MSKYKGIIFDLDGTLLNTIDDLSDSVNEVISSYGYPKHCTDSYKMKIGRGFRDLIENSFPKGTQEKIINDGLQLFMEIYGTKYMNKTTPYSGIDRLLDNLNNRDFKIGVNSNKRTEYAKQLITKFFKRIPFVEIFGERESVPKKPDPAAALEIAELMQLLPQEILYVGDSKTDILTAKNARMDSIGVLWGFTSYEKLSKYNATYMVSNSEEILAIATN</sequence>
<name>A0A6A7KAU2_9FIRM</name>